<dbReference type="GO" id="GO:0000981">
    <property type="term" value="F:DNA-binding transcription factor activity, RNA polymerase II-specific"/>
    <property type="evidence" value="ECO:0007669"/>
    <property type="project" value="InterPro"/>
</dbReference>
<dbReference type="AlphaFoldDB" id="Q6BYB2"/>
<dbReference type="PANTHER" id="PTHR47657">
    <property type="entry name" value="STEROL REGULATORY ELEMENT-BINDING PROTEIN ECM22"/>
    <property type="match status" value="1"/>
</dbReference>
<dbReference type="PROSITE" id="PS00463">
    <property type="entry name" value="ZN2_CY6_FUNGAL_1"/>
    <property type="match status" value="1"/>
</dbReference>
<dbReference type="GO" id="GO:0008270">
    <property type="term" value="F:zinc ion binding"/>
    <property type="evidence" value="ECO:0007669"/>
    <property type="project" value="InterPro"/>
</dbReference>
<dbReference type="RefSeq" id="XP_456807.2">
    <property type="nucleotide sequence ID" value="XM_456807.1"/>
</dbReference>
<protein>
    <submittedName>
        <fullName evidence="3">DEHA2A10912p</fullName>
    </submittedName>
</protein>
<dbReference type="Proteomes" id="UP000000599">
    <property type="component" value="Chromosome A"/>
</dbReference>
<feature type="region of interest" description="Disordered" evidence="1">
    <location>
        <begin position="30"/>
        <end position="70"/>
    </location>
</feature>
<feature type="domain" description="Zn(2)-C6 fungal-type" evidence="2">
    <location>
        <begin position="70"/>
        <end position="100"/>
    </location>
</feature>
<dbReference type="SMART" id="SM00066">
    <property type="entry name" value="GAL4"/>
    <property type="match status" value="1"/>
</dbReference>
<dbReference type="STRING" id="284592.Q6BYB2"/>
<feature type="compositionally biased region" description="Basic and acidic residues" evidence="1">
    <location>
        <begin position="122"/>
        <end position="136"/>
    </location>
</feature>
<dbReference type="eggNOG" id="ENOG502SVEY">
    <property type="taxonomic scope" value="Eukaryota"/>
</dbReference>
<dbReference type="VEuPathDB" id="FungiDB:DEHA2A10912g"/>
<dbReference type="InterPro" id="IPR052400">
    <property type="entry name" value="Zn2-C6_fungal_TF"/>
</dbReference>
<feature type="compositionally biased region" description="Basic and acidic residues" evidence="1">
    <location>
        <begin position="41"/>
        <end position="54"/>
    </location>
</feature>
<proteinExistence type="predicted"/>
<keyword evidence="4" id="KW-1185">Reference proteome</keyword>
<dbReference type="PANTHER" id="PTHR47657:SF7">
    <property type="entry name" value="STEROL REGULATORY ELEMENT-BINDING PROTEIN ECM22"/>
    <property type="match status" value="1"/>
</dbReference>
<dbReference type="CDD" id="cd00067">
    <property type="entry name" value="GAL4"/>
    <property type="match status" value="1"/>
</dbReference>
<dbReference type="Gene3D" id="4.10.240.10">
    <property type="entry name" value="Zn(2)-C6 fungal-type DNA-binding domain"/>
    <property type="match status" value="1"/>
</dbReference>
<evidence type="ECO:0000313" key="4">
    <source>
        <dbReference type="Proteomes" id="UP000000599"/>
    </source>
</evidence>
<dbReference type="InParanoid" id="Q6BYB2"/>
<dbReference type="InterPro" id="IPR036864">
    <property type="entry name" value="Zn2-C6_fun-type_DNA-bd_sf"/>
</dbReference>
<dbReference type="SUPFAM" id="SSF57701">
    <property type="entry name" value="Zn2/Cys6 DNA-binding domain"/>
    <property type="match status" value="1"/>
</dbReference>
<dbReference type="OMA" id="LMSIYDP"/>
<dbReference type="GeneID" id="2899583"/>
<sequence>MERTNYQLDTDASAPDINDIMKDGLNFKDDASAIGKIPGTKNKETEEKGDKGENETQGARRRKHKNSKNGCPNCKKRRVKCSETLPACSNCVRRKVRCGYLDYTEEQLKDLTQSKFVLEQVDDLRGDQGKREDESRNSSLRSSETQYPSPSSLNALKTSNSFPMGQGGAIDQISDTTYNHGFRWDDHLAGGYDMGVNNVLNFQGNLTFTEGDNLVSSSEYPVIYPVYSIKNPNPHGSRIPGETDLHNMNPSFRPSRDVFNSGAFSSNKSPVSWNDSVISPHTSDYFETSGSSIHSHEKALPGAIEKPTTFKRIDMPNINYNQLIHDLMLKFGPQLATGTCSLEDNRYLYSIWLHSFIHYSFTQKLMFGCMINFTTNYLISNCWMPQYISGGFTALIDRTKVRNLLISSSIRHYAMAIKELRVYLNKDTDPLVCSSASFVLSLTSIYDPSATLRSMNCFRDGLFSILQHNVAYVTQNGEPLPFMLMMHLEVSKNIVRSVYLPAYNPTFLHEYRSMLKSFGNLLSILGNSSTDAALDTNDIDTQKFIEAKFSDLIVFTNETIDTFLPTINNNLGNLDIQQQALFDILHKWVRIFPAKCMFISNENDPVENILYFFYKCLKKALYAVFPQVKYFFVREFDSPVTVDISVPEEDFEIYSKGIENPETCCYSLQSYNQVKDQLKVLSSYSIRVNIFLQKRMEILNRTVIFDWSIKEAFPIDDIKCFRNSVTDIAKLRNDFKSSVQIHELPISSFATTFIKPEHYPRRYEYVINEMNNNEFREEVDLLTLTNNGLLVNDYEAQ</sequence>
<dbReference type="OrthoDB" id="416217at2759"/>
<evidence type="ECO:0000313" key="3">
    <source>
        <dbReference type="EMBL" id="CAG84782.2"/>
    </source>
</evidence>
<feature type="region of interest" description="Disordered" evidence="1">
    <location>
        <begin position="122"/>
        <end position="168"/>
    </location>
</feature>
<evidence type="ECO:0000259" key="2">
    <source>
        <dbReference type="PROSITE" id="PS50048"/>
    </source>
</evidence>
<dbReference type="KEGG" id="dha:DEHA2A10912g"/>
<reference evidence="3 4" key="1">
    <citation type="journal article" date="2004" name="Nature">
        <title>Genome evolution in yeasts.</title>
        <authorList>
            <consortium name="Genolevures"/>
            <person name="Dujon B."/>
            <person name="Sherman D."/>
            <person name="Fischer G."/>
            <person name="Durrens P."/>
            <person name="Casaregola S."/>
            <person name="Lafontaine I."/>
            <person name="de Montigny J."/>
            <person name="Marck C."/>
            <person name="Neuveglise C."/>
            <person name="Talla E."/>
            <person name="Goffard N."/>
            <person name="Frangeul L."/>
            <person name="Aigle M."/>
            <person name="Anthouard V."/>
            <person name="Babour A."/>
            <person name="Barbe V."/>
            <person name="Barnay S."/>
            <person name="Blanchin S."/>
            <person name="Beckerich J.M."/>
            <person name="Beyne E."/>
            <person name="Bleykasten C."/>
            <person name="Boisrame A."/>
            <person name="Boyer J."/>
            <person name="Cattolico L."/>
            <person name="Confanioleri F."/>
            <person name="de Daruvar A."/>
            <person name="Despons L."/>
            <person name="Fabre E."/>
            <person name="Fairhead C."/>
            <person name="Ferry-Dumazet H."/>
            <person name="Groppi A."/>
            <person name="Hantraye F."/>
            <person name="Hennequin C."/>
            <person name="Jauniaux N."/>
            <person name="Joyet P."/>
            <person name="Kachouri R."/>
            <person name="Kerrest A."/>
            <person name="Koszul R."/>
            <person name="Lemaire M."/>
            <person name="Lesur I."/>
            <person name="Ma L."/>
            <person name="Muller H."/>
            <person name="Nicaud J.M."/>
            <person name="Nikolski M."/>
            <person name="Oztas S."/>
            <person name="Ozier-Kalogeropoulos O."/>
            <person name="Pellenz S."/>
            <person name="Potier S."/>
            <person name="Richard G.F."/>
            <person name="Straub M.L."/>
            <person name="Suleau A."/>
            <person name="Swennene D."/>
            <person name="Tekaia F."/>
            <person name="Wesolowski-Louvel M."/>
            <person name="Westhof E."/>
            <person name="Wirth B."/>
            <person name="Zeniou-Meyer M."/>
            <person name="Zivanovic I."/>
            <person name="Bolotin-Fukuhara M."/>
            <person name="Thierry A."/>
            <person name="Bouchier C."/>
            <person name="Caudron B."/>
            <person name="Scarpelli C."/>
            <person name="Gaillardin C."/>
            <person name="Weissenbach J."/>
            <person name="Wincker P."/>
            <person name="Souciet J.L."/>
        </authorList>
    </citation>
    <scope>NUCLEOTIDE SEQUENCE [LARGE SCALE GENOMIC DNA]</scope>
    <source>
        <strain evidence="4">ATCC 36239 / CBS 767 / BCRC 21394 / JCM 1990 / NBRC 0083 / IGC 2968</strain>
    </source>
</reference>
<accession>Q6BYB2</accession>
<evidence type="ECO:0000256" key="1">
    <source>
        <dbReference type="SAM" id="MobiDB-lite"/>
    </source>
</evidence>
<dbReference type="Pfam" id="PF00172">
    <property type="entry name" value="Zn_clus"/>
    <property type="match status" value="1"/>
</dbReference>
<name>Q6BYB2_DEBHA</name>
<gene>
    <name evidence="3" type="ordered locus">DEHA2A10912g</name>
</gene>
<feature type="compositionally biased region" description="Polar residues" evidence="1">
    <location>
        <begin position="137"/>
        <end position="163"/>
    </location>
</feature>
<dbReference type="PROSITE" id="PS50048">
    <property type="entry name" value="ZN2_CY6_FUNGAL_2"/>
    <property type="match status" value="1"/>
</dbReference>
<dbReference type="EMBL" id="CR382133">
    <property type="protein sequence ID" value="CAG84782.2"/>
    <property type="molecule type" value="Genomic_DNA"/>
</dbReference>
<dbReference type="HOGENOM" id="CLU_009505_0_0_1"/>
<dbReference type="InterPro" id="IPR001138">
    <property type="entry name" value="Zn2Cys6_DnaBD"/>
</dbReference>
<organism evidence="3 4">
    <name type="scientific">Debaryomyces hansenii (strain ATCC 36239 / CBS 767 / BCRC 21394 / JCM 1990 / NBRC 0083 / IGC 2968)</name>
    <name type="common">Yeast</name>
    <name type="synonym">Torulaspora hansenii</name>
    <dbReference type="NCBI Taxonomy" id="284592"/>
    <lineage>
        <taxon>Eukaryota</taxon>
        <taxon>Fungi</taxon>
        <taxon>Dikarya</taxon>
        <taxon>Ascomycota</taxon>
        <taxon>Saccharomycotina</taxon>
        <taxon>Pichiomycetes</taxon>
        <taxon>Debaryomycetaceae</taxon>
        <taxon>Debaryomyces</taxon>
    </lineage>
</organism>